<sequence>MEIALQGSSRGISYQGYQNSFIQCIFEEGDVVGKNERYEFRCDSDLQCCGRVCCVPEPVEIPLWLWILFILLMLIFLAAFLGLLYYFWSKREKKAKSLAHPIIRPANTNIYRSIKSIDDDDYVGPSQYDSSYVSPDFVMNGYGNRGYVAYNGNEDMNIDRHPGKAAHTSGFTRLNRGRGNEHQVQIRPASQSTVNENAYMVPPSNATTTHAIHNPQDQQHKPTKRNYEETYEVNYHEEVTMGRADSKEML</sequence>
<proteinExistence type="predicted"/>
<reference evidence="2" key="1">
    <citation type="submission" date="2016-11" db="UniProtKB">
        <authorList>
            <consortium name="WormBaseParasite"/>
        </authorList>
    </citation>
    <scope>IDENTIFICATION</scope>
    <source>
        <strain evidence="2">KR3021</strain>
    </source>
</reference>
<protein>
    <submittedName>
        <fullName evidence="2">CX domain-containing protein</fullName>
    </submittedName>
</protein>
<evidence type="ECO:0000313" key="1">
    <source>
        <dbReference type="Proteomes" id="UP000095286"/>
    </source>
</evidence>
<name>A0AC35UHG3_9BILA</name>
<accession>A0AC35UHG3</accession>
<dbReference type="Proteomes" id="UP000095286">
    <property type="component" value="Unplaced"/>
</dbReference>
<dbReference type="WBParaSite" id="RSKR_0001178600.1">
    <property type="protein sequence ID" value="RSKR_0001178600.1"/>
    <property type="gene ID" value="RSKR_0001178600"/>
</dbReference>
<organism evidence="1 2">
    <name type="scientific">Rhabditophanes sp. KR3021</name>
    <dbReference type="NCBI Taxonomy" id="114890"/>
    <lineage>
        <taxon>Eukaryota</taxon>
        <taxon>Metazoa</taxon>
        <taxon>Ecdysozoa</taxon>
        <taxon>Nematoda</taxon>
        <taxon>Chromadorea</taxon>
        <taxon>Rhabditida</taxon>
        <taxon>Tylenchina</taxon>
        <taxon>Panagrolaimomorpha</taxon>
        <taxon>Strongyloidoidea</taxon>
        <taxon>Alloionematidae</taxon>
        <taxon>Rhabditophanes</taxon>
    </lineage>
</organism>
<evidence type="ECO:0000313" key="2">
    <source>
        <dbReference type="WBParaSite" id="RSKR_0001178600.1"/>
    </source>
</evidence>